<dbReference type="eggNOG" id="ENOG5032GW8">
    <property type="taxonomic scope" value="Bacteria"/>
</dbReference>
<keyword evidence="1" id="KW-0732">Signal</keyword>
<feature type="signal peptide" evidence="1">
    <location>
        <begin position="1"/>
        <end position="27"/>
    </location>
</feature>
<protein>
    <recommendedName>
        <fullName evidence="4">Choice-of-anchor D domain-containing protein</fullName>
    </recommendedName>
</protein>
<dbReference type="RefSeq" id="WP_013321860.1">
    <property type="nucleotide sequence ID" value="NC_014501.1"/>
</dbReference>
<dbReference type="Proteomes" id="UP000008206">
    <property type="component" value="Chromosome"/>
</dbReference>
<gene>
    <name evidence="2" type="ordered locus">Cyan7822_1766</name>
</gene>
<dbReference type="InterPro" id="IPR013783">
    <property type="entry name" value="Ig-like_fold"/>
</dbReference>
<dbReference type="AlphaFoldDB" id="E0U8K7"/>
<dbReference type="KEGG" id="cyj:Cyan7822_1766"/>
<dbReference type="Gene3D" id="2.60.40.10">
    <property type="entry name" value="Immunoglobulins"/>
    <property type="match status" value="2"/>
</dbReference>
<sequence>MNRLTRFSTISIVTIGSIVGISNYAQAGSLTLSATTFGNYSNTGTRNTTTYLTGKNNTTGTTETNRSFFIFDLTGKDLNASYRTILNSQLILNNPSSGYVGPSGTLKFNVTNVDTNNVPLLQSTTATTTQRVAIFNDLGVSNAASVYGSTNVGSVNNGKDVTIDLGTNANANILAQAQSGTPMFAVGGALTLNGTTARQVIFNGSGAGTKQLVINYADAQASTNENQQFGNVLVGQTKNVDLTVTNSGDAGSLLSGSIGASSNPLITPTSGTQSFTNLQAGQSATRTFTFTPTKRSKGTSEQATIALTSNTKNAIANPLFTGFGVAAQNALTSINNNAGYVRIGTQANLNFNIQNVGDGNLSGLGEMSNLKGTIALTGSSSDFSATSGSIGDVSLADNVVKAVNLSYKPTDHGVDTQVVSLNFTNGSDDGTNQAQVKTVNLTGYGVGAEFQSSSAPNSTLDFGKVLVGKTRLLSLAISNATQDPTQDLQLTGLTLLDAKFEGPGAEAFSLVNFTKGTVLGAGQSLNLQLQFNPLFKGDFSQIALRILTDQGTAFGQTGQSFSYNIKATAIPEPNTTLGLLSLLGTAVLLPRKKAKKIL</sequence>
<evidence type="ECO:0008006" key="4">
    <source>
        <dbReference type="Google" id="ProtNLM"/>
    </source>
</evidence>
<accession>E0U8K7</accession>
<evidence type="ECO:0000313" key="3">
    <source>
        <dbReference type="Proteomes" id="UP000008206"/>
    </source>
</evidence>
<proteinExistence type="predicted"/>
<keyword evidence="3" id="KW-1185">Reference proteome</keyword>
<dbReference type="HOGENOM" id="CLU_456143_0_0_3"/>
<evidence type="ECO:0000256" key="1">
    <source>
        <dbReference type="SAM" id="SignalP"/>
    </source>
</evidence>
<dbReference type="NCBIfam" id="NF012200">
    <property type="entry name" value="choice_anch_D"/>
    <property type="match status" value="2"/>
</dbReference>
<organism evidence="2 3">
    <name type="scientific">Gloeothece verrucosa (strain PCC 7822)</name>
    <name type="common">Cyanothece sp. (strain PCC 7822)</name>
    <dbReference type="NCBI Taxonomy" id="497965"/>
    <lineage>
        <taxon>Bacteria</taxon>
        <taxon>Bacillati</taxon>
        <taxon>Cyanobacteriota</taxon>
        <taxon>Cyanophyceae</taxon>
        <taxon>Oscillatoriophycideae</taxon>
        <taxon>Chroococcales</taxon>
        <taxon>Aphanothecaceae</taxon>
        <taxon>Gloeothece</taxon>
        <taxon>Gloeothece verrucosa</taxon>
    </lineage>
</organism>
<dbReference type="EMBL" id="CP002198">
    <property type="protein sequence ID" value="ADN13753.1"/>
    <property type="molecule type" value="Genomic_DNA"/>
</dbReference>
<evidence type="ECO:0000313" key="2">
    <source>
        <dbReference type="EMBL" id="ADN13753.1"/>
    </source>
</evidence>
<name>E0U8K7_GLOV7</name>
<feature type="chain" id="PRO_5003141218" description="Choice-of-anchor D domain-containing protein" evidence="1">
    <location>
        <begin position="28"/>
        <end position="598"/>
    </location>
</feature>
<reference evidence="3" key="1">
    <citation type="journal article" date="2011" name="MBio">
        <title>Novel metabolic attributes of the genus Cyanothece, comprising a group of unicellular nitrogen-fixing Cyanobacteria.</title>
        <authorList>
            <person name="Bandyopadhyay A."/>
            <person name="Elvitigala T."/>
            <person name="Welsh E."/>
            <person name="Stockel J."/>
            <person name="Liberton M."/>
            <person name="Min H."/>
            <person name="Sherman L.A."/>
            <person name="Pakrasi H.B."/>
        </authorList>
    </citation>
    <scope>NUCLEOTIDE SEQUENCE [LARGE SCALE GENOMIC DNA]</scope>
    <source>
        <strain evidence="3">PCC 7822</strain>
    </source>
</reference>